<dbReference type="InterPro" id="IPR050730">
    <property type="entry name" value="UBX_domain-protein"/>
</dbReference>
<evidence type="ECO:0000259" key="2">
    <source>
        <dbReference type="PROSITE" id="PS50033"/>
    </source>
</evidence>
<dbReference type="InterPro" id="IPR036249">
    <property type="entry name" value="Thioredoxin-like_sf"/>
</dbReference>
<dbReference type="Pfam" id="PF14555">
    <property type="entry name" value="UBA_4"/>
    <property type="match status" value="1"/>
</dbReference>
<dbReference type="InterPro" id="IPR029071">
    <property type="entry name" value="Ubiquitin-like_domsf"/>
</dbReference>
<dbReference type="GO" id="GO:0036503">
    <property type="term" value="P:ERAD pathway"/>
    <property type="evidence" value="ECO:0007669"/>
    <property type="project" value="TreeGrafter"/>
</dbReference>
<sequence length="547" mass="62785">MDQILTEEDKLALLQQYKEITNVEDDELARATLESVDWNVANAIEQQFSNEEPMEVENIPVFRNPRANIVPATASIDDAEVAAVIDNARNVIREFKTTSRVMAHSSDEDDENAISSRPPAYDLPTLNASYRRKSSNLKRERTNSEENSSNGVVDKATSSSYAARVSKASSSEATGSKAKPIALDSDEEEVSEDHQAVEYSDDDLHVETSSSRNRDRLPLIPTDFYSIEEALQNFVAVFESRYGANHPPFHIGPLQEAISLAFDNPQVLERSPMAVYLHHDDSVASNIFVTQILCNSNVSQLLKRQFVNWAWDMTQEENRSKLIDWLAMLNMGDLADMLRQNATDRYPILVVLTRDRGTITPIVVCRGQDSPTTVIENLMHALDEYQRIKNRDNSDERERIERERVMQEQHDEYQRSLEADRAKDEERKRQQQLAIEEDAKRQREIEENEIRKAQLASSLPDEPPEGGNVITIRLRLPNGEFKIRRFKMEEPIRWLTTYAESIGYSMENYRLWNSAVPKEDVSTFDNSKSFAELNWPRREQIVVEEKL</sequence>
<accession>A0A914E2G0</accession>
<reference evidence="4" key="1">
    <citation type="submission" date="2022-11" db="UniProtKB">
        <authorList>
            <consortium name="WormBaseParasite"/>
        </authorList>
    </citation>
    <scope>IDENTIFICATION</scope>
</reference>
<feature type="compositionally biased region" description="Basic and acidic residues" evidence="1">
    <location>
        <begin position="389"/>
        <end position="429"/>
    </location>
</feature>
<proteinExistence type="predicted"/>
<evidence type="ECO:0000256" key="1">
    <source>
        <dbReference type="SAM" id="MobiDB-lite"/>
    </source>
</evidence>
<dbReference type="GO" id="GO:0005783">
    <property type="term" value="C:endoplasmic reticulum"/>
    <property type="evidence" value="ECO:0007669"/>
    <property type="project" value="TreeGrafter"/>
</dbReference>
<dbReference type="GO" id="GO:0005634">
    <property type="term" value="C:nucleus"/>
    <property type="evidence" value="ECO:0007669"/>
    <property type="project" value="TreeGrafter"/>
</dbReference>
<evidence type="ECO:0000313" key="3">
    <source>
        <dbReference type="Proteomes" id="UP000887540"/>
    </source>
</evidence>
<dbReference type="Gene3D" id="3.40.30.10">
    <property type="entry name" value="Glutaredoxin"/>
    <property type="match status" value="1"/>
</dbReference>
<keyword evidence="3" id="KW-1185">Reference proteome</keyword>
<dbReference type="Gene3D" id="1.10.8.10">
    <property type="entry name" value="DNA helicase RuvA subunit, C-terminal domain"/>
    <property type="match status" value="1"/>
</dbReference>
<dbReference type="InterPro" id="IPR049483">
    <property type="entry name" value="FAF1_2-like_UAS"/>
</dbReference>
<dbReference type="PROSITE" id="PS50033">
    <property type="entry name" value="UBX"/>
    <property type="match status" value="1"/>
</dbReference>
<feature type="domain" description="UBX" evidence="2">
    <location>
        <begin position="465"/>
        <end position="543"/>
    </location>
</feature>
<dbReference type="Proteomes" id="UP000887540">
    <property type="component" value="Unplaced"/>
</dbReference>
<feature type="compositionally biased region" description="Basic and acidic residues" evidence="1">
    <location>
        <begin position="192"/>
        <end position="211"/>
    </location>
</feature>
<dbReference type="PANTHER" id="PTHR23322">
    <property type="entry name" value="FAS-ASSOCIATED PROTEIN"/>
    <property type="match status" value="1"/>
</dbReference>
<protein>
    <submittedName>
        <fullName evidence="4">UBX domain-containing protein</fullName>
    </submittedName>
</protein>
<organism evidence="3 4">
    <name type="scientific">Acrobeloides nanus</name>
    <dbReference type="NCBI Taxonomy" id="290746"/>
    <lineage>
        <taxon>Eukaryota</taxon>
        <taxon>Metazoa</taxon>
        <taxon>Ecdysozoa</taxon>
        <taxon>Nematoda</taxon>
        <taxon>Chromadorea</taxon>
        <taxon>Rhabditida</taxon>
        <taxon>Tylenchina</taxon>
        <taxon>Cephalobomorpha</taxon>
        <taxon>Cephaloboidea</taxon>
        <taxon>Cephalobidae</taxon>
        <taxon>Acrobeloides</taxon>
    </lineage>
</organism>
<dbReference type="SMART" id="SM00594">
    <property type="entry name" value="UAS"/>
    <property type="match status" value="1"/>
</dbReference>
<dbReference type="GO" id="GO:0043130">
    <property type="term" value="F:ubiquitin binding"/>
    <property type="evidence" value="ECO:0007669"/>
    <property type="project" value="TreeGrafter"/>
</dbReference>
<dbReference type="SUPFAM" id="SSF52833">
    <property type="entry name" value="Thioredoxin-like"/>
    <property type="match status" value="1"/>
</dbReference>
<dbReference type="Pfam" id="PF00789">
    <property type="entry name" value="UBX"/>
    <property type="match status" value="1"/>
</dbReference>
<dbReference type="Gene3D" id="3.10.20.90">
    <property type="entry name" value="Phosphatidylinositol 3-kinase Catalytic Subunit, Chain A, domain 1"/>
    <property type="match status" value="1"/>
</dbReference>
<feature type="region of interest" description="Disordered" evidence="1">
    <location>
        <begin position="389"/>
        <end position="445"/>
    </location>
</feature>
<dbReference type="Pfam" id="PF21021">
    <property type="entry name" value="FAF1"/>
    <property type="match status" value="1"/>
</dbReference>
<evidence type="ECO:0000313" key="4">
    <source>
        <dbReference type="WBParaSite" id="ACRNAN_scaffold5131.g27449.t1"/>
    </source>
</evidence>
<dbReference type="PANTHER" id="PTHR23322:SF96">
    <property type="entry name" value="FAS-ASSOCIATED FACTOR 1"/>
    <property type="match status" value="1"/>
</dbReference>
<dbReference type="AlphaFoldDB" id="A0A914E2G0"/>
<name>A0A914E2G0_9BILA</name>
<feature type="compositionally biased region" description="Polar residues" evidence="1">
    <location>
        <begin position="145"/>
        <end position="174"/>
    </location>
</feature>
<dbReference type="WBParaSite" id="ACRNAN_scaffold5131.g27449.t1">
    <property type="protein sequence ID" value="ACRNAN_scaffold5131.g27449.t1"/>
    <property type="gene ID" value="ACRNAN_scaffold5131.g27449"/>
</dbReference>
<feature type="region of interest" description="Disordered" evidence="1">
    <location>
        <begin position="102"/>
        <end position="211"/>
    </location>
</feature>
<dbReference type="InterPro" id="IPR006577">
    <property type="entry name" value="UAS"/>
</dbReference>
<dbReference type="InterPro" id="IPR001012">
    <property type="entry name" value="UBX_dom"/>
</dbReference>
<dbReference type="SUPFAM" id="SSF54236">
    <property type="entry name" value="Ubiquitin-like"/>
    <property type="match status" value="1"/>
</dbReference>